<dbReference type="InterPro" id="IPR036388">
    <property type="entry name" value="WH-like_DNA-bd_sf"/>
</dbReference>
<evidence type="ECO:0000313" key="5">
    <source>
        <dbReference type="EMBL" id="QTN01097.1"/>
    </source>
</evidence>
<keyword evidence="2" id="KW-0238">DNA-binding</keyword>
<dbReference type="PANTHER" id="PTHR33204">
    <property type="entry name" value="TRANSCRIPTIONAL REGULATOR, MARR FAMILY"/>
    <property type="match status" value="1"/>
</dbReference>
<reference evidence="5 6" key="1">
    <citation type="submission" date="2019-12" db="EMBL/GenBank/DDBJ databases">
        <title>The whole genome sequencing of a strain isolated from a Mars analog, Dalangtan Playa.</title>
        <authorList>
            <person name="Huang T."/>
        </authorList>
    </citation>
    <scope>NUCLEOTIDE SEQUENCE [LARGE SCALE GENOMIC DNA]</scope>
    <source>
        <strain evidence="5 6">DP4-553-S</strain>
    </source>
</reference>
<dbReference type="RefSeq" id="WP_209366218.1">
    <property type="nucleotide sequence ID" value="NZ_CP046956.1"/>
</dbReference>
<evidence type="ECO:0000259" key="4">
    <source>
        <dbReference type="PROSITE" id="PS51118"/>
    </source>
</evidence>
<dbReference type="InterPro" id="IPR002577">
    <property type="entry name" value="HTH_HxlR"/>
</dbReference>
<evidence type="ECO:0000256" key="2">
    <source>
        <dbReference type="ARBA" id="ARBA00023125"/>
    </source>
</evidence>
<dbReference type="PROSITE" id="PS51118">
    <property type="entry name" value="HTH_HXLR"/>
    <property type="match status" value="1"/>
</dbReference>
<accession>A0ABX7W1A8</accession>
<dbReference type="InterPro" id="IPR036390">
    <property type="entry name" value="WH_DNA-bd_sf"/>
</dbReference>
<keyword evidence="1" id="KW-0805">Transcription regulation</keyword>
<keyword evidence="6" id="KW-1185">Reference proteome</keyword>
<protein>
    <submittedName>
        <fullName evidence="5">HxlR family transcriptional regulator</fullName>
    </submittedName>
</protein>
<sequence>MGHVCEKEYNCEKELTLSVIGGKWKMIILWHLGREGTKRFNELKRLIPGITQRMLITQLRELESDFIVHRDVYPVVPPKVEYSLTEQGKSLMPVLERMYDWGKTYKTYLDKEVPGSIHIKETTEKSQ</sequence>
<name>A0ABX7W1A8_9BACI</name>
<dbReference type="PANTHER" id="PTHR33204:SF38">
    <property type="entry name" value="HTH-TYPE TRANSCRIPTIONAL ACTIVATOR HXLR"/>
    <property type="match status" value="1"/>
</dbReference>
<dbReference type="EMBL" id="CP046956">
    <property type="protein sequence ID" value="QTN01097.1"/>
    <property type="molecule type" value="Genomic_DNA"/>
</dbReference>
<evidence type="ECO:0000313" key="6">
    <source>
        <dbReference type="Proteomes" id="UP000665043"/>
    </source>
</evidence>
<evidence type="ECO:0000256" key="3">
    <source>
        <dbReference type="ARBA" id="ARBA00023163"/>
    </source>
</evidence>
<dbReference type="Proteomes" id="UP000665043">
    <property type="component" value="Chromosome"/>
</dbReference>
<keyword evidence="3" id="KW-0804">Transcription</keyword>
<dbReference type="Gene3D" id="1.10.10.10">
    <property type="entry name" value="Winged helix-like DNA-binding domain superfamily/Winged helix DNA-binding domain"/>
    <property type="match status" value="1"/>
</dbReference>
<feature type="domain" description="HTH hxlR-type" evidence="4">
    <location>
        <begin position="11"/>
        <end position="110"/>
    </location>
</feature>
<dbReference type="Pfam" id="PF01638">
    <property type="entry name" value="HxlR"/>
    <property type="match status" value="1"/>
</dbReference>
<dbReference type="SUPFAM" id="SSF46785">
    <property type="entry name" value="Winged helix' DNA-binding domain"/>
    <property type="match status" value="1"/>
</dbReference>
<organism evidence="5 6">
    <name type="scientific">Sediminibacillus dalangtanensis</name>
    <dbReference type="NCBI Taxonomy" id="2729421"/>
    <lineage>
        <taxon>Bacteria</taxon>
        <taxon>Bacillati</taxon>
        <taxon>Bacillota</taxon>
        <taxon>Bacilli</taxon>
        <taxon>Bacillales</taxon>
        <taxon>Bacillaceae</taxon>
        <taxon>Sediminibacillus</taxon>
    </lineage>
</organism>
<proteinExistence type="predicted"/>
<evidence type="ECO:0000256" key="1">
    <source>
        <dbReference type="ARBA" id="ARBA00023015"/>
    </source>
</evidence>
<gene>
    <name evidence="5" type="ORF">ERJ70_18460</name>
</gene>